<feature type="domain" description="Core-binding (CB)" evidence="7">
    <location>
        <begin position="63"/>
        <end position="143"/>
    </location>
</feature>
<feature type="domain" description="Tyr recombinase" evidence="6">
    <location>
        <begin position="164"/>
        <end position="335"/>
    </location>
</feature>
<proteinExistence type="inferred from homology"/>
<evidence type="ECO:0000256" key="2">
    <source>
        <dbReference type="ARBA" id="ARBA00022908"/>
    </source>
</evidence>
<dbReference type="InterPro" id="IPR011010">
    <property type="entry name" value="DNA_brk_join_enz"/>
</dbReference>
<protein>
    <submittedName>
        <fullName evidence="8">Integrase</fullName>
    </submittedName>
</protein>
<evidence type="ECO:0000256" key="3">
    <source>
        <dbReference type="ARBA" id="ARBA00023125"/>
    </source>
</evidence>
<dbReference type="Pfam" id="PF00589">
    <property type="entry name" value="Phage_integrase"/>
    <property type="match status" value="1"/>
</dbReference>
<evidence type="ECO:0000256" key="5">
    <source>
        <dbReference type="PROSITE-ProRule" id="PRU01248"/>
    </source>
</evidence>
<evidence type="ECO:0000256" key="4">
    <source>
        <dbReference type="ARBA" id="ARBA00023172"/>
    </source>
</evidence>
<dbReference type="InterPro" id="IPR010998">
    <property type="entry name" value="Integrase_recombinase_N"/>
</dbReference>
<comment type="similarity">
    <text evidence="1">Belongs to the 'phage' integrase family.</text>
</comment>
<keyword evidence="9" id="KW-1185">Reference proteome</keyword>
<dbReference type="InterPro" id="IPR013762">
    <property type="entry name" value="Integrase-like_cat_sf"/>
</dbReference>
<organism evidence="8 9">
    <name type="scientific">Sorlinia euscelidii</name>
    <dbReference type="NCBI Taxonomy" id="3081148"/>
    <lineage>
        <taxon>Bacteria</taxon>
        <taxon>Pseudomonadati</taxon>
        <taxon>Pseudomonadota</taxon>
        <taxon>Alphaproteobacteria</taxon>
        <taxon>Acetobacterales</taxon>
        <taxon>Acetobacteraceae</taxon>
        <taxon>Sorlinia</taxon>
    </lineage>
</organism>
<sequence>MLLKLKYLQTVKDRCGGYRTYFRRKGHPSLRLPDKNHPNFLSAYHNALAASEKPREIPTLPHDTLDQCISAWMRSPHFQGLRASTKNTYRNILTRIQKEAFAQFKLKDFERRHIRKIRDRIADRPAAANRELKLLRAIFRFAIDEELIATDPTFGIKLLREAQEGQRSWSEEEVAQYLAYWGEGTKQRCALLLMLYTGQRRGDIVRLGWRHVDGDYLRFTQEKTGTSLAIPILPPLRTALNLCPKCHPSFLTAERLRPKPYSANGFYNNFVDWVRAAGLSSALTPHGLRKTAATRLAEAGCTPHQIAAITGHKTLSEVSRYTKQVSQERMADEAFRALSRRGDEWDNSFMSLNHDEADTNGDQRCCEAADLRRNFERRCSFTTRVKHHLFEITL</sequence>
<evidence type="ECO:0000259" key="7">
    <source>
        <dbReference type="PROSITE" id="PS51900"/>
    </source>
</evidence>
<evidence type="ECO:0000313" key="9">
    <source>
        <dbReference type="Proteomes" id="UP001312908"/>
    </source>
</evidence>
<dbReference type="EMBL" id="JAWJZY010000003">
    <property type="protein sequence ID" value="MEE8658882.1"/>
    <property type="molecule type" value="Genomic_DNA"/>
</dbReference>
<evidence type="ECO:0000256" key="1">
    <source>
        <dbReference type="ARBA" id="ARBA00008857"/>
    </source>
</evidence>
<dbReference type="Gene3D" id="1.10.150.130">
    <property type="match status" value="1"/>
</dbReference>
<name>A0ABU7U207_9PROT</name>
<dbReference type="InterPro" id="IPR044068">
    <property type="entry name" value="CB"/>
</dbReference>
<dbReference type="SUPFAM" id="SSF56349">
    <property type="entry name" value="DNA breaking-rejoining enzymes"/>
    <property type="match status" value="1"/>
</dbReference>
<comment type="caution">
    <text evidence="8">The sequence shown here is derived from an EMBL/GenBank/DDBJ whole genome shotgun (WGS) entry which is preliminary data.</text>
</comment>
<dbReference type="PANTHER" id="PTHR30349:SF41">
    <property type="entry name" value="INTEGRASE_RECOMBINASE PROTEIN MJ0367-RELATED"/>
    <property type="match status" value="1"/>
</dbReference>
<keyword evidence="4" id="KW-0233">DNA recombination</keyword>
<dbReference type="Gene3D" id="1.10.443.10">
    <property type="entry name" value="Intergrase catalytic core"/>
    <property type="match status" value="1"/>
</dbReference>
<dbReference type="PROSITE" id="PS51898">
    <property type="entry name" value="TYR_RECOMBINASE"/>
    <property type="match status" value="1"/>
</dbReference>
<dbReference type="RefSeq" id="WP_394819783.1">
    <property type="nucleotide sequence ID" value="NZ_JAWJZY010000003.1"/>
</dbReference>
<dbReference type="PROSITE" id="PS51900">
    <property type="entry name" value="CB"/>
    <property type="match status" value="1"/>
</dbReference>
<gene>
    <name evidence="8" type="ORF">DOFOFD_07640</name>
</gene>
<dbReference type="InterPro" id="IPR002104">
    <property type="entry name" value="Integrase_catalytic"/>
</dbReference>
<dbReference type="InterPro" id="IPR050090">
    <property type="entry name" value="Tyrosine_recombinase_XerCD"/>
</dbReference>
<reference evidence="8 9" key="1">
    <citation type="submission" date="2023-10" db="EMBL/GenBank/DDBJ databases">
        <title>Sorlinia euscelidii gen. nov., sp. nov., an acetic acid bacteria isolated from the gut of Euscelidius variegatus emitter.</title>
        <authorList>
            <person name="Michoud G."/>
            <person name="Marasco R."/>
            <person name="Seferji K."/>
            <person name="Gonella E."/>
            <person name="Garuglieri E."/>
            <person name="Alma A."/>
            <person name="Mapelli F."/>
            <person name="Borin S."/>
            <person name="Daffonchio D."/>
            <person name="Crotti E."/>
        </authorList>
    </citation>
    <scope>NUCLEOTIDE SEQUENCE [LARGE SCALE GENOMIC DNA]</scope>
    <source>
        <strain evidence="8 9">EV16P</strain>
    </source>
</reference>
<keyword evidence="3 5" id="KW-0238">DNA-binding</keyword>
<evidence type="ECO:0000313" key="8">
    <source>
        <dbReference type="EMBL" id="MEE8658882.1"/>
    </source>
</evidence>
<keyword evidence="2" id="KW-0229">DNA integration</keyword>
<dbReference type="Proteomes" id="UP001312908">
    <property type="component" value="Unassembled WGS sequence"/>
</dbReference>
<dbReference type="PANTHER" id="PTHR30349">
    <property type="entry name" value="PHAGE INTEGRASE-RELATED"/>
    <property type="match status" value="1"/>
</dbReference>
<evidence type="ECO:0000259" key="6">
    <source>
        <dbReference type="PROSITE" id="PS51898"/>
    </source>
</evidence>
<accession>A0ABU7U207</accession>